<dbReference type="PANTHER" id="PTHR43280:SF2">
    <property type="entry name" value="HTH-TYPE TRANSCRIPTIONAL REGULATOR EXSA"/>
    <property type="match status" value="1"/>
</dbReference>
<protein>
    <submittedName>
        <fullName evidence="6">AraC-type DNA-binding protein</fullName>
    </submittedName>
</protein>
<dbReference type="EMBL" id="FOGJ01000011">
    <property type="protein sequence ID" value="SER80904.1"/>
    <property type="molecule type" value="Genomic_DNA"/>
</dbReference>
<dbReference type="PANTHER" id="PTHR43280">
    <property type="entry name" value="ARAC-FAMILY TRANSCRIPTIONAL REGULATOR"/>
    <property type="match status" value="1"/>
</dbReference>
<dbReference type="Proteomes" id="UP000182584">
    <property type="component" value="Unassembled WGS sequence"/>
</dbReference>
<dbReference type="GO" id="GO:0003700">
    <property type="term" value="F:DNA-binding transcription factor activity"/>
    <property type="evidence" value="ECO:0007669"/>
    <property type="project" value="InterPro"/>
</dbReference>
<dbReference type="SUPFAM" id="SSF46689">
    <property type="entry name" value="Homeodomain-like"/>
    <property type="match status" value="1"/>
</dbReference>
<dbReference type="InterPro" id="IPR009057">
    <property type="entry name" value="Homeodomain-like_sf"/>
</dbReference>
<dbReference type="PROSITE" id="PS01124">
    <property type="entry name" value="HTH_ARAC_FAMILY_2"/>
    <property type="match status" value="1"/>
</dbReference>
<evidence type="ECO:0000313" key="7">
    <source>
        <dbReference type="Proteomes" id="UP000182584"/>
    </source>
</evidence>
<dbReference type="InterPro" id="IPR018060">
    <property type="entry name" value="HTH_AraC"/>
</dbReference>
<name>A0A1H9S7F0_BUTFI</name>
<dbReference type="AlphaFoldDB" id="A0A1H9S7F0"/>
<proteinExistence type="predicted"/>
<dbReference type="SMART" id="SM00342">
    <property type="entry name" value="HTH_ARAC"/>
    <property type="match status" value="1"/>
</dbReference>
<feature type="transmembrane region" description="Helical" evidence="4">
    <location>
        <begin position="20"/>
        <end position="45"/>
    </location>
</feature>
<keyword evidence="4" id="KW-1133">Transmembrane helix</keyword>
<keyword evidence="1" id="KW-0805">Transcription regulation</keyword>
<keyword evidence="4" id="KW-0812">Transmembrane</keyword>
<dbReference type="PROSITE" id="PS00041">
    <property type="entry name" value="HTH_ARAC_FAMILY_1"/>
    <property type="match status" value="1"/>
</dbReference>
<evidence type="ECO:0000256" key="2">
    <source>
        <dbReference type="ARBA" id="ARBA00023125"/>
    </source>
</evidence>
<dbReference type="Gene3D" id="1.10.10.60">
    <property type="entry name" value="Homeodomain-like"/>
    <property type="match status" value="2"/>
</dbReference>
<evidence type="ECO:0000256" key="4">
    <source>
        <dbReference type="SAM" id="Phobius"/>
    </source>
</evidence>
<dbReference type="OrthoDB" id="1975037at2"/>
<keyword evidence="4" id="KW-0472">Membrane</keyword>
<organism evidence="6 7">
    <name type="scientific">Butyrivibrio fibrisolvens</name>
    <dbReference type="NCBI Taxonomy" id="831"/>
    <lineage>
        <taxon>Bacteria</taxon>
        <taxon>Bacillati</taxon>
        <taxon>Bacillota</taxon>
        <taxon>Clostridia</taxon>
        <taxon>Lachnospirales</taxon>
        <taxon>Lachnospiraceae</taxon>
        <taxon>Butyrivibrio</taxon>
    </lineage>
</organism>
<accession>A0A1H9S7F0</accession>
<dbReference type="Pfam" id="PF12833">
    <property type="entry name" value="HTH_18"/>
    <property type="match status" value="1"/>
</dbReference>
<dbReference type="PRINTS" id="PR00032">
    <property type="entry name" value="HTHARAC"/>
</dbReference>
<evidence type="ECO:0000313" key="6">
    <source>
        <dbReference type="EMBL" id="SER80904.1"/>
    </source>
</evidence>
<dbReference type="GO" id="GO:0043565">
    <property type="term" value="F:sequence-specific DNA binding"/>
    <property type="evidence" value="ECO:0007669"/>
    <property type="project" value="InterPro"/>
</dbReference>
<dbReference type="InterPro" id="IPR020449">
    <property type="entry name" value="Tscrpt_reg_AraC-type_HTH"/>
</dbReference>
<keyword evidence="2 6" id="KW-0238">DNA-binding</keyword>
<dbReference type="RefSeq" id="WP_074756055.1">
    <property type="nucleotide sequence ID" value="NZ_FOGJ01000011.1"/>
</dbReference>
<reference evidence="6 7" key="1">
    <citation type="submission" date="2016-10" db="EMBL/GenBank/DDBJ databases">
        <authorList>
            <person name="de Groot N.N."/>
        </authorList>
    </citation>
    <scope>NUCLEOTIDE SEQUENCE [LARGE SCALE GENOMIC DNA]</scope>
    <source>
        <strain evidence="6 7">AR40</strain>
    </source>
</reference>
<evidence type="ECO:0000256" key="3">
    <source>
        <dbReference type="ARBA" id="ARBA00023163"/>
    </source>
</evidence>
<feature type="domain" description="HTH araC/xylS-type" evidence="5">
    <location>
        <begin position="705"/>
        <end position="805"/>
    </location>
</feature>
<sequence>MNRQAILSVSKIPQRISYKLFVTICISILVGLFMVIMVINSFLAIRSNSLEMSEREAQLTTDHMVSEVEDKLEILRQYYLYSAMDEDIEWFLNNKLDYSDYGRYKQISTALGNNSLFPNYLNSYVVINYDNGRVISSRGIYEIDEMINKEEIDNLYEDNSTKVNKGNWVYIQGGVSADSKNTGYRLTADTKGLNFLLNLPIGVYTSKGFLQVNINMDEWKSWIWDNIDISGRYVAVLDNDGNVIYSNSSEFCVKCMDQNSSDIPKEASKESINNSKYIVAQSSSTMLGWNYYVAYDYGTILGATSKLLIEFLVAITVLAALSFIAVRYALYQPVDRLIKEVSDADNRDVKGNELQYLAGQFENLKNDREVLNQSIIQKRQKLAELFEMRIIRSAVSMDDEWNEYIKVLNLTEYPNYAVIAIILNLQGKEELEEEINEDALCLELAENLPEDLKKATWLPLIYDSCTLTCIMGADSEEKLMDQISAYYDKIQKYAIGKIGYGIQMGVSEVHTRRNHLGRAYHESVYALTMDGENMDAENVADIHTSVMNTGGEDSGGEHVDSEHTDSARSYRNSKFDSGCRFYLKLVTSKGDGINLKKYEKELCDALKALDKGACYRLIDEFIENIRLVGEWSVASVYLTSVIDAIMIQAIDMQIDIAIICPEGLQPLYHSILEAGDVSRVRKNLKKYIVDPVFAARYELLEDNSYQMMAQIEKMLADSKGNITLNECADKLGVTPTYIWKIMKAQRGKTFSEYQEEYKIEEAKKLLQLNRSVSDIALELGYTNAQNFIRFFSKGTGLTPGKYRKLMYGPV</sequence>
<dbReference type="InterPro" id="IPR018062">
    <property type="entry name" value="HTH_AraC-typ_CS"/>
</dbReference>
<evidence type="ECO:0000259" key="5">
    <source>
        <dbReference type="PROSITE" id="PS01124"/>
    </source>
</evidence>
<evidence type="ECO:0000256" key="1">
    <source>
        <dbReference type="ARBA" id="ARBA00023015"/>
    </source>
</evidence>
<gene>
    <name evidence="6" type="ORF">SAMN04487884_111109</name>
</gene>
<keyword evidence="3" id="KW-0804">Transcription</keyword>